<dbReference type="Pfam" id="PF00672">
    <property type="entry name" value="HAMP"/>
    <property type="match status" value="1"/>
</dbReference>
<dbReference type="InterPro" id="IPR036097">
    <property type="entry name" value="HisK_dim/P_sf"/>
</dbReference>
<keyword evidence="4" id="KW-1003">Cell membrane</keyword>
<dbReference type="Proteomes" id="UP000060602">
    <property type="component" value="Chromosome"/>
</dbReference>
<feature type="transmembrane region" description="Helical" evidence="15">
    <location>
        <begin position="155"/>
        <end position="178"/>
    </location>
</feature>
<comment type="catalytic activity">
    <reaction evidence="1">
        <text>ATP + protein L-histidine = ADP + protein N-phospho-L-histidine.</text>
        <dbReference type="EC" id="2.7.13.3"/>
    </reaction>
</comment>
<dbReference type="SUPFAM" id="SSF47384">
    <property type="entry name" value="Homodimeric domain of signal transducing histidine kinase"/>
    <property type="match status" value="1"/>
</dbReference>
<dbReference type="PRINTS" id="PR00344">
    <property type="entry name" value="BCTRLSENSOR"/>
</dbReference>
<gene>
    <name evidence="18" type="ORF">AL504_27200</name>
</gene>
<dbReference type="PROSITE" id="PS50885">
    <property type="entry name" value="HAMP"/>
    <property type="match status" value="1"/>
</dbReference>
<evidence type="ECO:0000256" key="6">
    <source>
        <dbReference type="ARBA" id="ARBA00022553"/>
    </source>
</evidence>
<dbReference type="InterPro" id="IPR050980">
    <property type="entry name" value="2C_sensor_his_kinase"/>
</dbReference>
<evidence type="ECO:0000259" key="16">
    <source>
        <dbReference type="PROSITE" id="PS50109"/>
    </source>
</evidence>
<dbReference type="EMBL" id="CP014060">
    <property type="protein sequence ID" value="AMG39377.1"/>
    <property type="molecule type" value="Genomic_DNA"/>
</dbReference>
<evidence type="ECO:0000256" key="2">
    <source>
        <dbReference type="ARBA" id="ARBA00004429"/>
    </source>
</evidence>
<evidence type="ECO:0000256" key="4">
    <source>
        <dbReference type="ARBA" id="ARBA00022475"/>
    </source>
</evidence>
<keyword evidence="7" id="KW-0808">Transferase</keyword>
<evidence type="ECO:0000256" key="11">
    <source>
        <dbReference type="ARBA" id="ARBA00022840"/>
    </source>
</evidence>
<evidence type="ECO:0000256" key="7">
    <source>
        <dbReference type="ARBA" id="ARBA00022679"/>
    </source>
</evidence>
<dbReference type="GO" id="GO:0005524">
    <property type="term" value="F:ATP binding"/>
    <property type="evidence" value="ECO:0007669"/>
    <property type="project" value="UniProtKB-KW"/>
</dbReference>
<evidence type="ECO:0000256" key="10">
    <source>
        <dbReference type="ARBA" id="ARBA00022777"/>
    </source>
</evidence>
<dbReference type="InterPro" id="IPR004358">
    <property type="entry name" value="Sig_transdc_His_kin-like_C"/>
</dbReference>
<dbReference type="Gene3D" id="1.10.287.130">
    <property type="match status" value="1"/>
</dbReference>
<evidence type="ECO:0000256" key="12">
    <source>
        <dbReference type="ARBA" id="ARBA00022989"/>
    </source>
</evidence>
<dbReference type="InterPro" id="IPR003660">
    <property type="entry name" value="HAMP_dom"/>
</dbReference>
<organism evidence="18 19">
    <name type="scientific">Alcaligenes xylosoxydans xylosoxydans</name>
    <name type="common">Achromobacter xylosoxidans</name>
    <dbReference type="NCBI Taxonomy" id="85698"/>
    <lineage>
        <taxon>Bacteria</taxon>
        <taxon>Pseudomonadati</taxon>
        <taxon>Pseudomonadota</taxon>
        <taxon>Betaproteobacteria</taxon>
        <taxon>Burkholderiales</taxon>
        <taxon>Alcaligenaceae</taxon>
        <taxon>Achromobacter</taxon>
    </lineage>
</organism>
<keyword evidence="5" id="KW-0997">Cell inner membrane</keyword>
<dbReference type="CDD" id="cd00082">
    <property type="entry name" value="HisKA"/>
    <property type="match status" value="1"/>
</dbReference>
<evidence type="ECO:0000256" key="14">
    <source>
        <dbReference type="ARBA" id="ARBA00023136"/>
    </source>
</evidence>
<dbReference type="EC" id="2.7.13.3" evidence="3"/>
<keyword evidence="10 18" id="KW-0418">Kinase</keyword>
<keyword evidence="14 15" id="KW-0472">Membrane</keyword>
<keyword evidence="8 15" id="KW-0812">Transmembrane</keyword>
<dbReference type="InterPro" id="IPR003661">
    <property type="entry name" value="HisK_dim/P_dom"/>
</dbReference>
<evidence type="ECO:0000256" key="5">
    <source>
        <dbReference type="ARBA" id="ARBA00022519"/>
    </source>
</evidence>
<dbReference type="GO" id="GO:0000155">
    <property type="term" value="F:phosphorelay sensor kinase activity"/>
    <property type="evidence" value="ECO:0007669"/>
    <property type="project" value="InterPro"/>
</dbReference>
<dbReference type="SUPFAM" id="SSF55874">
    <property type="entry name" value="ATPase domain of HSP90 chaperone/DNA topoisomerase II/histidine kinase"/>
    <property type="match status" value="1"/>
</dbReference>
<dbReference type="Pfam" id="PF02518">
    <property type="entry name" value="HATPase_c"/>
    <property type="match status" value="1"/>
</dbReference>
<name>A0A0X8P3S5_ALCXX</name>
<evidence type="ECO:0000256" key="3">
    <source>
        <dbReference type="ARBA" id="ARBA00012438"/>
    </source>
</evidence>
<proteinExistence type="predicted"/>
<dbReference type="PANTHER" id="PTHR44936:SF5">
    <property type="entry name" value="SENSOR HISTIDINE KINASE ENVZ"/>
    <property type="match status" value="1"/>
</dbReference>
<evidence type="ECO:0000256" key="15">
    <source>
        <dbReference type="SAM" id="Phobius"/>
    </source>
</evidence>
<keyword evidence="9" id="KW-0547">Nucleotide-binding</keyword>
<dbReference type="GO" id="GO:0005886">
    <property type="term" value="C:plasma membrane"/>
    <property type="evidence" value="ECO:0007669"/>
    <property type="project" value="UniProtKB-SubCell"/>
</dbReference>
<sequence>MATLVPALRRWPRTLASRLFLIFLVGLVLAHALSFGLQFYERYQSAKSVMLDNLERDVVVALAILNRLPADERAAWLPRLSASNRQYLLGPGDFDRPLQTPAAEAVRDSIQAALGNAYPLVFGTVGDDPKHIQARATLADGQAVTLDIHMAVMPLAMWLPAVLLAQLALLILCAWLAVRLAIRPLTRLAGAADAMNPDRRSPRLAEDGPAEVAQASAAFNAMQDRIAAHLAERMQILGAISHDLQTPITRMKLRSEFMDDSADRDKLAHDLQEVEQLVRDGLAYARSAGAATEPPARIDLDAFLDSLVCDYTDIGKPVTLQGHCPGPWQTRPRALRRILGNLIDNALKFGGAAEVEVGAADDGRGVSIRVLDRGPGIPEHELQAVLQPFYRLEGSRNRDSGGTGLGLAIARQLADVIDGELRLRNRAGGGLEAQVLLRPAA</sequence>
<feature type="domain" description="HAMP" evidence="17">
    <location>
        <begin position="179"/>
        <end position="231"/>
    </location>
</feature>
<evidence type="ECO:0000256" key="8">
    <source>
        <dbReference type="ARBA" id="ARBA00022692"/>
    </source>
</evidence>
<evidence type="ECO:0000259" key="17">
    <source>
        <dbReference type="PROSITE" id="PS50885"/>
    </source>
</evidence>
<evidence type="ECO:0000256" key="1">
    <source>
        <dbReference type="ARBA" id="ARBA00000085"/>
    </source>
</evidence>
<dbReference type="SMART" id="SM00304">
    <property type="entry name" value="HAMP"/>
    <property type="match status" value="1"/>
</dbReference>
<dbReference type="Gene3D" id="3.30.565.10">
    <property type="entry name" value="Histidine kinase-like ATPase, C-terminal domain"/>
    <property type="match status" value="1"/>
</dbReference>
<keyword evidence="12 15" id="KW-1133">Transmembrane helix</keyword>
<evidence type="ECO:0000313" key="19">
    <source>
        <dbReference type="Proteomes" id="UP000060602"/>
    </source>
</evidence>
<dbReference type="InterPro" id="IPR036890">
    <property type="entry name" value="HATPase_C_sf"/>
</dbReference>
<reference evidence="19" key="1">
    <citation type="submission" date="2015-12" db="EMBL/GenBank/DDBJ databases">
        <title>FDA dAtabase for Regulatory Grade micrObial Sequences (FDA-ARGOS): Supporting development and validation of Infectious Disease Dx tests.</title>
        <authorList>
            <person name="Case J."/>
            <person name="Tallon L."/>
            <person name="Sadzewicz L."/>
            <person name="Sengamalay N."/>
            <person name="Ott S."/>
            <person name="Godinez A."/>
            <person name="Nagaraj S."/>
            <person name="Nadendla S."/>
            <person name="Sichtig H."/>
        </authorList>
    </citation>
    <scope>NUCLEOTIDE SEQUENCE [LARGE SCALE GENOMIC DNA]</scope>
    <source>
        <strain evidence="19">FDAARGOS_147</strain>
    </source>
</reference>
<dbReference type="CDD" id="cd06225">
    <property type="entry name" value="HAMP"/>
    <property type="match status" value="1"/>
</dbReference>
<keyword evidence="13" id="KW-0902">Two-component regulatory system</keyword>
<dbReference type="PROSITE" id="PS50109">
    <property type="entry name" value="HIS_KIN"/>
    <property type="match status" value="1"/>
</dbReference>
<evidence type="ECO:0000256" key="13">
    <source>
        <dbReference type="ARBA" id="ARBA00023012"/>
    </source>
</evidence>
<dbReference type="PANTHER" id="PTHR44936">
    <property type="entry name" value="SENSOR PROTEIN CREC"/>
    <property type="match status" value="1"/>
</dbReference>
<dbReference type="RefSeq" id="WP_061073785.1">
    <property type="nucleotide sequence ID" value="NZ_CP014060.2"/>
</dbReference>
<evidence type="ECO:0000256" key="9">
    <source>
        <dbReference type="ARBA" id="ARBA00022741"/>
    </source>
</evidence>
<accession>A0A0X8P3S5</accession>
<keyword evidence="11" id="KW-0067">ATP-binding</keyword>
<feature type="transmembrane region" description="Helical" evidence="15">
    <location>
        <begin position="19"/>
        <end position="40"/>
    </location>
</feature>
<keyword evidence="6" id="KW-0597">Phosphoprotein</keyword>
<dbReference type="InterPro" id="IPR005467">
    <property type="entry name" value="His_kinase_dom"/>
</dbReference>
<dbReference type="InterPro" id="IPR003594">
    <property type="entry name" value="HATPase_dom"/>
</dbReference>
<dbReference type="SMART" id="SM00387">
    <property type="entry name" value="HATPase_c"/>
    <property type="match status" value="1"/>
</dbReference>
<dbReference type="SMART" id="SM00388">
    <property type="entry name" value="HisKA"/>
    <property type="match status" value="1"/>
</dbReference>
<dbReference type="AlphaFoldDB" id="A0A0X8P3S5"/>
<evidence type="ECO:0000313" key="18">
    <source>
        <dbReference type="EMBL" id="AMG39377.1"/>
    </source>
</evidence>
<comment type="subcellular location">
    <subcellularLocation>
        <location evidence="2">Cell inner membrane</location>
        <topology evidence="2">Multi-pass membrane protein</topology>
    </subcellularLocation>
</comment>
<protein>
    <recommendedName>
        <fullName evidence="3">histidine kinase</fullName>
        <ecNumber evidence="3">2.7.13.3</ecNumber>
    </recommendedName>
</protein>
<feature type="domain" description="Histidine kinase" evidence="16">
    <location>
        <begin position="239"/>
        <end position="441"/>
    </location>
</feature>